<evidence type="ECO:0000313" key="4">
    <source>
        <dbReference type="Proteomes" id="UP000824201"/>
    </source>
</evidence>
<feature type="domain" description="DDH" evidence="1">
    <location>
        <begin position="14"/>
        <end position="151"/>
    </location>
</feature>
<proteinExistence type="predicted"/>
<name>A0A9D1EH98_9FIRM</name>
<reference evidence="3" key="1">
    <citation type="submission" date="2020-10" db="EMBL/GenBank/DDBJ databases">
        <authorList>
            <person name="Gilroy R."/>
        </authorList>
    </citation>
    <scope>NUCLEOTIDE SEQUENCE</scope>
    <source>
        <strain evidence="3">ChiW13-3771</strain>
    </source>
</reference>
<dbReference type="Pfam" id="PF02272">
    <property type="entry name" value="DHHA1"/>
    <property type="match status" value="1"/>
</dbReference>
<dbReference type="GO" id="GO:0003676">
    <property type="term" value="F:nucleic acid binding"/>
    <property type="evidence" value="ECO:0007669"/>
    <property type="project" value="InterPro"/>
</dbReference>
<dbReference type="InterPro" id="IPR003156">
    <property type="entry name" value="DHHA1_dom"/>
</dbReference>
<dbReference type="InterPro" id="IPR001667">
    <property type="entry name" value="DDH_dom"/>
</dbReference>
<gene>
    <name evidence="3" type="ORF">IAC96_14470</name>
</gene>
<evidence type="ECO:0000259" key="1">
    <source>
        <dbReference type="Pfam" id="PF01368"/>
    </source>
</evidence>
<dbReference type="Proteomes" id="UP000824201">
    <property type="component" value="Unassembled WGS sequence"/>
</dbReference>
<dbReference type="SUPFAM" id="SSF64182">
    <property type="entry name" value="DHH phosphoesterases"/>
    <property type="match status" value="1"/>
</dbReference>
<dbReference type="EMBL" id="DVHN01000200">
    <property type="protein sequence ID" value="HIR90145.1"/>
    <property type="molecule type" value="Genomic_DNA"/>
</dbReference>
<sequence>MNLNKWLENVTSAAIVGHVNPDGDCVGSCLGLYNYLIENFKLEVDVYLEPFSEPLKFMSGSEKVQTEFAENKQYDLCFALDSGDENRIGAGKQCFKTAAKKICIDHHATNKGYGDENLICPEISSTAEVLTSLMENDKISKATAECLYTGIVHDTGVFQYSNVSPNTLRIAADLLEKKIDASSIISNTFVEKTYKQQRILGFALSNSVLFMDNKCIFSIIREADMERFGVNALDLEGIVAHLRDTSGVECAIFLYQTNAEEFKVSLRSKSIVDVGKVAAYYGGGGHARAAGCTLNGSARDMINNISRLVEAQLKEQG</sequence>
<dbReference type="PANTHER" id="PTHR47618">
    <property type="entry name" value="BIFUNCTIONAL OLIGORIBONUCLEASE AND PAP PHOSPHATASE NRNA"/>
    <property type="match status" value="1"/>
</dbReference>
<evidence type="ECO:0000313" key="3">
    <source>
        <dbReference type="EMBL" id="HIR90145.1"/>
    </source>
</evidence>
<organism evidence="3 4">
    <name type="scientific">Candidatus Fimimorpha faecalis</name>
    <dbReference type="NCBI Taxonomy" id="2840824"/>
    <lineage>
        <taxon>Bacteria</taxon>
        <taxon>Bacillati</taxon>
        <taxon>Bacillota</taxon>
        <taxon>Clostridia</taxon>
        <taxon>Eubacteriales</taxon>
        <taxon>Candidatus Fimimorpha</taxon>
    </lineage>
</organism>
<feature type="domain" description="DHHA1" evidence="2">
    <location>
        <begin position="220"/>
        <end position="314"/>
    </location>
</feature>
<dbReference type="Pfam" id="PF01368">
    <property type="entry name" value="DHH"/>
    <property type="match status" value="1"/>
</dbReference>
<dbReference type="InterPro" id="IPR051319">
    <property type="entry name" value="Oligoribo/pAp-PDE_c-di-AMP_PDE"/>
</dbReference>
<dbReference type="AlphaFoldDB" id="A0A9D1EH98"/>
<dbReference type="Gene3D" id="3.90.1640.10">
    <property type="entry name" value="inorganic pyrophosphatase (n-terminal core)"/>
    <property type="match status" value="1"/>
</dbReference>
<evidence type="ECO:0000259" key="2">
    <source>
        <dbReference type="Pfam" id="PF02272"/>
    </source>
</evidence>
<dbReference type="PANTHER" id="PTHR47618:SF1">
    <property type="entry name" value="BIFUNCTIONAL OLIGORIBONUCLEASE AND PAP PHOSPHATASE NRNA"/>
    <property type="match status" value="1"/>
</dbReference>
<accession>A0A9D1EH98</accession>
<reference evidence="3" key="2">
    <citation type="journal article" date="2021" name="PeerJ">
        <title>Extensive microbial diversity within the chicken gut microbiome revealed by metagenomics and culture.</title>
        <authorList>
            <person name="Gilroy R."/>
            <person name="Ravi A."/>
            <person name="Getino M."/>
            <person name="Pursley I."/>
            <person name="Horton D.L."/>
            <person name="Alikhan N.F."/>
            <person name="Baker D."/>
            <person name="Gharbi K."/>
            <person name="Hall N."/>
            <person name="Watson M."/>
            <person name="Adriaenssens E.M."/>
            <person name="Foster-Nyarko E."/>
            <person name="Jarju S."/>
            <person name="Secka A."/>
            <person name="Antonio M."/>
            <person name="Oren A."/>
            <person name="Chaudhuri R.R."/>
            <person name="La Ragione R."/>
            <person name="Hildebrand F."/>
            <person name="Pallen M.J."/>
        </authorList>
    </citation>
    <scope>NUCLEOTIDE SEQUENCE</scope>
    <source>
        <strain evidence="3">ChiW13-3771</strain>
    </source>
</reference>
<dbReference type="Gene3D" id="3.10.310.30">
    <property type="match status" value="1"/>
</dbReference>
<dbReference type="InterPro" id="IPR038763">
    <property type="entry name" value="DHH_sf"/>
</dbReference>
<comment type="caution">
    <text evidence="3">The sequence shown here is derived from an EMBL/GenBank/DDBJ whole genome shotgun (WGS) entry which is preliminary data.</text>
</comment>
<protein>
    <submittedName>
        <fullName evidence="3">DHH family phosphoesterase</fullName>
    </submittedName>
</protein>